<dbReference type="CDD" id="cd13403">
    <property type="entry name" value="MLTF-like"/>
    <property type="match status" value="1"/>
</dbReference>
<dbReference type="Proteomes" id="UP000275461">
    <property type="component" value="Unassembled WGS sequence"/>
</dbReference>
<dbReference type="SUPFAM" id="SSF53955">
    <property type="entry name" value="Lysozyme-like"/>
    <property type="match status" value="1"/>
</dbReference>
<feature type="domain" description="Solute-binding protein family 3/N-terminal" evidence="10">
    <location>
        <begin position="45"/>
        <end position="274"/>
    </location>
</feature>
<dbReference type="GO" id="GO:0071555">
    <property type="term" value="P:cell wall organization"/>
    <property type="evidence" value="ECO:0007669"/>
    <property type="project" value="UniProtKB-KW"/>
</dbReference>
<comment type="caution">
    <text evidence="8">Lacks conserved residue(s) required for the propagation of feature annotation.</text>
</comment>
<dbReference type="CDD" id="cd01009">
    <property type="entry name" value="PBP2_YfhD_N"/>
    <property type="match status" value="1"/>
</dbReference>
<dbReference type="SMART" id="SM00062">
    <property type="entry name" value="PBPb"/>
    <property type="match status" value="1"/>
</dbReference>
<feature type="region of interest" description="Disordered" evidence="9">
    <location>
        <begin position="466"/>
        <end position="501"/>
    </location>
</feature>
<dbReference type="OrthoDB" id="9815002at2"/>
<gene>
    <name evidence="8" type="primary">mltF</name>
    <name evidence="11" type="ORF">DFR31_1889</name>
</gene>
<comment type="catalytic activity">
    <reaction evidence="8">
        <text>Exolytic cleavage of the (1-&gt;4)-beta-glycosidic linkage between N-acetylmuramic acid (MurNAc) and N-acetylglucosamine (GlcNAc) residues in peptidoglycan, from either the reducing or the non-reducing ends of the peptidoglycan chains, with concomitant formation of a 1,6-anhydrobond in the MurNAc residue.</text>
        <dbReference type="EC" id="4.2.2.n1"/>
    </reaction>
</comment>
<dbReference type="Pfam" id="PF01464">
    <property type="entry name" value="SLT"/>
    <property type="match status" value="1"/>
</dbReference>
<evidence type="ECO:0000256" key="3">
    <source>
        <dbReference type="ARBA" id="ARBA00022729"/>
    </source>
</evidence>
<evidence type="ECO:0000256" key="5">
    <source>
        <dbReference type="ARBA" id="ARBA00023237"/>
    </source>
</evidence>
<dbReference type="EC" id="4.2.2.n1" evidence="8"/>
<dbReference type="HAMAP" id="MF_02016">
    <property type="entry name" value="MltF"/>
    <property type="match status" value="1"/>
</dbReference>
<dbReference type="EMBL" id="RCDA01000002">
    <property type="protein sequence ID" value="RLK48778.1"/>
    <property type="molecule type" value="Genomic_DNA"/>
</dbReference>
<reference evidence="11 12" key="1">
    <citation type="submission" date="2018-10" db="EMBL/GenBank/DDBJ databases">
        <title>Genomic Encyclopedia of Type Strains, Phase IV (KMG-IV): sequencing the most valuable type-strain genomes for metagenomic binning, comparative biology and taxonomic classification.</title>
        <authorList>
            <person name="Goeker M."/>
        </authorList>
    </citation>
    <scope>NUCLEOTIDE SEQUENCE [LARGE SCALE GENOMIC DNA]</scope>
    <source>
        <strain evidence="11 12">DSM 12769</strain>
    </source>
</reference>
<evidence type="ECO:0000313" key="11">
    <source>
        <dbReference type="EMBL" id="RLK48778.1"/>
    </source>
</evidence>
<keyword evidence="4 8" id="KW-0472">Membrane</keyword>
<dbReference type="NCBIfam" id="NF008112">
    <property type="entry name" value="PRK10859.1"/>
    <property type="match status" value="1"/>
</dbReference>
<keyword evidence="7 8" id="KW-0961">Cell wall biogenesis/degradation</keyword>
<comment type="function">
    <text evidence="8">Murein-degrading enzyme that degrades murein glycan strands and insoluble, high-molecular weight murein sacculi, with the concomitant formation of a 1,6-anhydromuramoyl product. Lytic transglycosylases (LTs) play an integral role in the metabolism of the peptidoglycan (PG) sacculus. Their lytic action creates space within the PG sacculus to allow for its expansion as well as for the insertion of various structures such as secretion systems and flagella.</text>
</comment>
<comment type="caution">
    <text evidence="11">The sequence shown here is derived from an EMBL/GenBank/DDBJ whole genome shotgun (WGS) entry which is preliminary data.</text>
</comment>
<dbReference type="AlphaFoldDB" id="A0A498C876"/>
<dbReference type="GO" id="GO:0009253">
    <property type="term" value="P:peptidoglycan catabolic process"/>
    <property type="evidence" value="ECO:0007669"/>
    <property type="project" value="TreeGrafter"/>
</dbReference>
<comment type="similarity">
    <text evidence="8">In the N-terminal section; belongs to the bacterial solute-binding protein 3 family.</text>
</comment>
<name>A0A498C876_9GAMM</name>
<comment type="subcellular location">
    <subcellularLocation>
        <location evidence="8">Cell outer membrane</location>
        <topology evidence="8">Peripheral membrane protein</topology>
    </subcellularLocation>
    <text evidence="8">Attached to the inner leaflet of the outer membrane.</text>
</comment>
<evidence type="ECO:0000259" key="10">
    <source>
        <dbReference type="SMART" id="SM00062"/>
    </source>
</evidence>
<organism evidence="11 12">
    <name type="scientific">Alkalispirillum mobile</name>
    <dbReference type="NCBI Taxonomy" id="85925"/>
    <lineage>
        <taxon>Bacteria</taxon>
        <taxon>Pseudomonadati</taxon>
        <taxon>Pseudomonadota</taxon>
        <taxon>Gammaproteobacteria</taxon>
        <taxon>Chromatiales</taxon>
        <taxon>Ectothiorhodospiraceae</taxon>
        <taxon>Alkalispirillum</taxon>
    </lineage>
</organism>
<accession>A0A498C876</accession>
<keyword evidence="6 8" id="KW-0456">Lyase</keyword>
<keyword evidence="5 8" id="KW-0998">Cell outer membrane</keyword>
<dbReference type="InterPro" id="IPR023703">
    <property type="entry name" value="MltF"/>
</dbReference>
<evidence type="ECO:0000256" key="2">
    <source>
        <dbReference type="ARBA" id="ARBA00010333"/>
    </source>
</evidence>
<comment type="similarity">
    <text evidence="1">Belongs to the transglycosylase Slt family.</text>
</comment>
<dbReference type="GO" id="GO:0016998">
    <property type="term" value="P:cell wall macromolecule catabolic process"/>
    <property type="evidence" value="ECO:0007669"/>
    <property type="project" value="UniProtKB-UniRule"/>
</dbReference>
<comment type="similarity">
    <text evidence="8">In the C-terminal section; belongs to the transglycosylase Slt family.</text>
</comment>
<dbReference type="RefSeq" id="WP_121442415.1">
    <property type="nucleotide sequence ID" value="NZ_RCDA01000002.1"/>
</dbReference>
<comment type="similarity">
    <text evidence="2">Belongs to the bacterial solute-binding protein 3 family.</text>
</comment>
<proteinExistence type="inferred from homology"/>
<dbReference type="GO" id="GO:0008933">
    <property type="term" value="F:peptidoglycan lytic transglycosylase activity"/>
    <property type="evidence" value="ECO:0007669"/>
    <property type="project" value="UniProtKB-UniRule"/>
</dbReference>
<dbReference type="InterPro" id="IPR000189">
    <property type="entry name" value="Transglyc_AS"/>
</dbReference>
<feature type="active site" evidence="8">
    <location>
        <position position="321"/>
    </location>
</feature>
<dbReference type="Gene3D" id="3.40.190.10">
    <property type="entry name" value="Periplasmic binding protein-like II"/>
    <property type="match status" value="2"/>
</dbReference>
<dbReference type="Pfam" id="PF00497">
    <property type="entry name" value="SBP_bac_3"/>
    <property type="match status" value="1"/>
</dbReference>
<dbReference type="InterPro" id="IPR008258">
    <property type="entry name" value="Transglycosylase_SLT_dom_1"/>
</dbReference>
<comment type="domain">
    <text evidence="8">The N-terminal domain does not have lytic activity and probably modulates enzymatic activity. The C-terminal domain is the catalytic active domain.</text>
</comment>
<dbReference type="PROSITE" id="PS00922">
    <property type="entry name" value="TRANSGLYCOSYLASE"/>
    <property type="match status" value="1"/>
</dbReference>
<keyword evidence="12" id="KW-1185">Reference proteome</keyword>
<feature type="region of interest" description="LT domain" evidence="8">
    <location>
        <begin position="275"/>
        <end position="501"/>
    </location>
</feature>
<evidence type="ECO:0000313" key="12">
    <source>
        <dbReference type="Proteomes" id="UP000275461"/>
    </source>
</evidence>
<evidence type="ECO:0000256" key="8">
    <source>
        <dbReference type="HAMAP-Rule" id="MF_02016"/>
    </source>
</evidence>
<sequence>MRNRPVRLLAGVLLLALVALAWLLWERARQPAPMTTLERVLEAGELRVITRISPTTYYQSDQTDSGRAGLEYDLARGFAERLGVDLRMVVAPDLEAIFTALDEGEVDVAAAGLTYTHERGNRYWFTPPYKDITQVLVYRVGTGGAPDDLGDIAPGELAVIADSSHAERLEALRDSEYPDLTWQEMQHADSEAMLYAVWNEDVRYTIADSHELSINRAYYPELRKAFEITSLEGLAWAFPRTEDLSLYDEAARHFTDLRMEGRLSAMLEQHFGYLGQFDYVGFRAFNRHLAARLPDYRAWFEEAAGEYGLDWRLLAAIGYQESHWDPQAISPTGVRGLMMLTLNTAASVDVDNRLDPKQSIFGGARYFARVLAKLPEELEEPDRTWMALAAYNVGYGHLQDARRLARQRGYDPDDWRVVRDHLPLLSQRHWYTQTRHGYARGWEPVHYVRNVRLYYQLLQRFSEPQRRQVPAGERLGEEPVPESPAPLLDTVPDIVTEPLAP</sequence>
<dbReference type="PANTHER" id="PTHR35936">
    <property type="entry name" value="MEMBRANE-BOUND LYTIC MUREIN TRANSGLYCOSYLASE F"/>
    <property type="match status" value="1"/>
</dbReference>
<evidence type="ECO:0000256" key="4">
    <source>
        <dbReference type="ARBA" id="ARBA00023136"/>
    </source>
</evidence>
<evidence type="ECO:0000256" key="1">
    <source>
        <dbReference type="ARBA" id="ARBA00007734"/>
    </source>
</evidence>
<evidence type="ECO:0000256" key="7">
    <source>
        <dbReference type="ARBA" id="ARBA00023316"/>
    </source>
</evidence>
<keyword evidence="3 8" id="KW-0732">Signal</keyword>
<evidence type="ECO:0000256" key="9">
    <source>
        <dbReference type="SAM" id="MobiDB-lite"/>
    </source>
</evidence>
<dbReference type="GO" id="GO:0009279">
    <property type="term" value="C:cell outer membrane"/>
    <property type="evidence" value="ECO:0007669"/>
    <property type="project" value="UniProtKB-SubCell"/>
</dbReference>
<dbReference type="PANTHER" id="PTHR35936:SF32">
    <property type="entry name" value="MEMBRANE-BOUND LYTIC MUREIN TRANSGLYCOSYLASE F"/>
    <property type="match status" value="1"/>
</dbReference>
<dbReference type="Gene3D" id="1.10.530.10">
    <property type="match status" value="1"/>
</dbReference>
<evidence type="ECO:0000256" key="6">
    <source>
        <dbReference type="ARBA" id="ARBA00023239"/>
    </source>
</evidence>
<dbReference type="SUPFAM" id="SSF53850">
    <property type="entry name" value="Periplasmic binding protein-like II"/>
    <property type="match status" value="1"/>
</dbReference>
<dbReference type="InterPro" id="IPR023346">
    <property type="entry name" value="Lysozyme-like_dom_sf"/>
</dbReference>
<dbReference type="InterPro" id="IPR001638">
    <property type="entry name" value="Solute-binding_3/MltF_N"/>
</dbReference>
<protein>
    <recommendedName>
        <fullName evidence="8">Membrane-bound lytic murein transglycosylase F</fullName>
        <ecNumber evidence="8">4.2.2.n1</ecNumber>
    </recommendedName>
    <alternativeName>
        <fullName evidence="8">Murein lyase F</fullName>
    </alternativeName>
</protein>